<comment type="similarity">
    <text evidence="1">Belongs to the glycosyltransferase group 1 family. Glycosyltransferase 4 subfamily.</text>
</comment>
<evidence type="ECO:0000259" key="4">
    <source>
        <dbReference type="Pfam" id="PF13579"/>
    </source>
</evidence>
<dbReference type="Proteomes" id="UP000756387">
    <property type="component" value="Unassembled WGS sequence"/>
</dbReference>
<dbReference type="CDD" id="cd03794">
    <property type="entry name" value="GT4_WbuB-like"/>
    <property type="match status" value="1"/>
</dbReference>
<reference evidence="5 6" key="1">
    <citation type="submission" date="2020-10" db="EMBL/GenBank/DDBJ databases">
        <title>Nocardioides sp. isolated from sludge.</title>
        <authorList>
            <person name="Zhang X."/>
        </authorList>
    </citation>
    <scope>NUCLEOTIDE SEQUENCE [LARGE SCALE GENOMIC DNA]</scope>
    <source>
        <strain evidence="5 6">Y6</strain>
    </source>
</reference>
<evidence type="ECO:0000313" key="5">
    <source>
        <dbReference type="EMBL" id="MBE7324820.1"/>
    </source>
</evidence>
<keyword evidence="6" id="KW-1185">Reference proteome</keyword>
<accession>A0ABR9RTA7</accession>
<dbReference type="PANTHER" id="PTHR12526">
    <property type="entry name" value="GLYCOSYLTRANSFERASE"/>
    <property type="match status" value="1"/>
</dbReference>
<gene>
    <name evidence="5" type="ORF">IEQ44_09150</name>
</gene>
<sequence>MKIGLLTQWYAPEPGPASLPTGLAEGLAARGHEVTVLTGFPNYPHGRIAEGWKQQRRLDSQVNGVHVRRVALYPNHDQSALRRVANYASFAASARMSGLDAMADVDALWVNYSPVTVAWPMLALHRRGIPSVVHVLDLWPDTVLASGLGGGVGRIAERPLTALCDRMYDAGSVVAYISPGVGDVLASRGVPRDKLAYAPMWADEQVHQPQPRATARGWDVADDTLTVAYAGTLGGAQDLETLIDACARVTDLDLMCLVAGSGTHEDELRERARRVGASNVRFVGRLDADGMARLNATADVHYVGLNDHPLAATTMPSKVQAVLASGRPIVGALVGDAADVVRQSGGAAVAPGDVDGLARHLRELSGQGREEAARRGVLARDFYEREFSFDTGASRVEDLLVKAAGGGRRG</sequence>
<evidence type="ECO:0000256" key="3">
    <source>
        <dbReference type="ARBA" id="ARBA00022679"/>
    </source>
</evidence>
<dbReference type="Gene3D" id="3.40.50.2000">
    <property type="entry name" value="Glycogen Phosphorylase B"/>
    <property type="match status" value="2"/>
</dbReference>
<proteinExistence type="inferred from homology"/>
<evidence type="ECO:0000313" key="6">
    <source>
        <dbReference type="Proteomes" id="UP000756387"/>
    </source>
</evidence>
<evidence type="ECO:0000256" key="1">
    <source>
        <dbReference type="ARBA" id="ARBA00009481"/>
    </source>
</evidence>
<keyword evidence="3" id="KW-0808">Transferase</keyword>
<dbReference type="PANTHER" id="PTHR12526:SF640">
    <property type="entry name" value="COLANIC ACID BIOSYNTHESIS GLYCOSYLTRANSFERASE WCAL-RELATED"/>
    <property type="match status" value="1"/>
</dbReference>
<dbReference type="Pfam" id="PF13692">
    <property type="entry name" value="Glyco_trans_1_4"/>
    <property type="match status" value="1"/>
</dbReference>
<name>A0ABR9RTA7_9ACTN</name>
<dbReference type="InterPro" id="IPR028098">
    <property type="entry name" value="Glyco_trans_4-like_N"/>
</dbReference>
<dbReference type="EMBL" id="JADCSA010000007">
    <property type="protein sequence ID" value="MBE7324820.1"/>
    <property type="molecule type" value="Genomic_DNA"/>
</dbReference>
<dbReference type="RefSeq" id="WP_193638148.1">
    <property type="nucleotide sequence ID" value="NZ_JADCSA010000007.1"/>
</dbReference>
<feature type="domain" description="Glycosyltransferase subfamily 4-like N-terminal" evidence="4">
    <location>
        <begin position="21"/>
        <end position="200"/>
    </location>
</feature>
<organism evidence="5 6">
    <name type="scientific">Nocardioides malaquae</name>
    <dbReference type="NCBI Taxonomy" id="2773426"/>
    <lineage>
        <taxon>Bacteria</taxon>
        <taxon>Bacillati</taxon>
        <taxon>Actinomycetota</taxon>
        <taxon>Actinomycetes</taxon>
        <taxon>Propionibacteriales</taxon>
        <taxon>Nocardioidaceae</taxon>
        <taxon>Nocardioides</taxon>
    </lineage>
</organism>
<keyword evidence="2" id="KW-0328">Glycosyltransferase</keyword>
<evidence type="ECO:0000256" key="2">
    <source>
        <dbReference type="ARBA" id="ARBA00022676"/>
    </source>
</evidence>
<comment type="caution">
    <text evidence="5">The sequence shown here is derived from an EMBL/GenBank/DDBJ whole genome shotgun (WGS) entry which is preliminary data.</text>
</comment>
<dbReference type="Pfam" id="PF13579">
    <property type="entry name" value="Glyco_trans_4_4"/>
    <property type="match status" value="1"/>
</dbReference>
<dbReference type="SUPFAM" id="SSF53756">
    <property type="entry name" value="UDP-Glycosyltransferase/glycogen phosphorylase"/>
    <property type="match status" value="1"/>
</dbReference>
<protein>
    <submittedName>
        <fullName evidence="5">Glycosyltransferase family 4 protein</fullName>
    </submittedName>
</protein>